<name>A0AA41PUS6_9ACTN</name>
<proteinExistence type="predicted"/>
<evidence type="ECO:0000313" key="2">
    <source>
        <dbReference type="Proteomes" id="UP001165378"/>
    </source>
</evidence>
<evidence type="ECO:0000313" key="1">
    <source>
        <dbReference type="EMBL" id="MCF2526128.1"/>
    </source>
</evidence>
<sequence length="132" mass="14595">MQVHIDAVLGQQEAGAAVRVRTDVGSAVVVWRGPPTTAGQQHYVEWTVDDDIAWLRNAWPSPSSTPEVREEGEDIVFRGRLYVTEDGAAVLTLHDSQILFDLAVPAPPPEAHGSWVEIRAPRNCVSLWPYEL</sequence>
<dbReference type="EMBL" id="JAKFHA010000001">
    <property type="protein sequence ID" value="MCF2526128.1"/>
    <property type="molecule type" value="Genomic_DNA"/>
</dbReference>
<dbReference type="AlphaFoldDB" id="A0AA41PUS6"/>
<gene>
    <name evidence="1" type="ORF">LZ495_02675</name>
</gene>
<organism evidence="1 2">
    <name type="scientific">Yinghuangia soli</name>
    <dbReference type="NCBI Taxonomy" id="2908204"/>
    <lineage>
        <taxon>Bacteria</taxon>
        <taxon>Bacillati</taxon>
        <taxon>Actinomycetota</taxon>
        <taxon>Actinomycetes</taxon>
        <taxon>Kitasatosporales</taxon>
        <taxon>Streptomycetaceae</taxon>
        <taxon>Yinghuangia</taxon>
    </lineage>
</organism>
<protein>
    <submittedName>
        <fullName evidence="1">Uncharacterized protein</fullName>
    </submittedName>
</protein>
<dbReference type="RefSeq" id="WP_235050186.1">
    <property type="nucleotide sequence ID" value="NZ_JAKFHA010000001.1"/>
</dbReference>
<accession>A0AA41PUS6</accession>
<dbReference type="Proteomes" id="UP001165378">
    <property type="component" value="Unassembled WGS sequence"/>
</dbReference>
<keyword evidence="2" id="KW-1185">Reference proteome</keyword>
<reference evidence="1" key="1">
    <citation type="submission" date="2022-01" db="EMBL/GenBank/DDBJ databases">
        <title>Genome-Based Taxonomic Classification of the Phylum Actinobacteria.</title>
        <authorList>
            <person name="Gao Y."/>
        </authorList>
    </citation>
    <scope>NUCLEOTIDE SEQUENCE</scope>
    <source>
        <strain evidence="1">KLBMP 8922</strain>
    </source>
</reference>
<comment type="caution">
    <text evidence="1">The sequence shown here is derived from an EMBL/GenBank/DDBJ whole genome shotgun (WGS) entry which is preliminary data.</text>
</comment>